<dbReference type="Proteomes" id="UP000593626">
    <property type="component" value="Chromosome"/>
</dbReference>
<evidence type="ECO:0000256" key="1">
    <source>
        <dbReference type="SAM" id="Coils"/>
    </source>
</evidence>
<dbReference type="EMBL" id="CP049742">
    <property type="protein sequence ID" value="QPC47107.1"/>
    <property type="molecule type" value="Genomic_DNA"/>
</dbReference>
<protein>
    <submittedName>
        <fullName evidence="3">DUF2207 domain-containing protein</fullName>
    </submittedName>
</protein>
<keyword evidence="2" id="KW-1133">Transmembrane helix</keyword>
<name>A0A7S8HFU5_9BACI</name>
<gene>
    <name evidence="3" type="ORF">G8O30_09075</name>
</gene>
<keyword evidence="2" id="KW-0812">Transmembrane</keyword>
<evidence type="ECO:0000313" key="3">
    <source>
        <dbReference type="EMBL" id="QPC47107.1"/>
    </source>
</evidence>
<keyword evidence="2" id="KW-0472">Membrane</keyword>
<dbReference type="AlphaFoldDB" id="A0A7S8HFU5"/>
<accession>A0A7S8HFU5</accession>
<reference evidence="3 4" key="1">
    <citation type="submission" date="2019-07" db="EMBL/GenBank/DDBJ databases">
        <title>Genome sequence of 2 isolates from Red Sea Mangroves.</title>
        <authorList>
            <person name="Sefrji F."/>
            <person name="Michoud G."/>
            <person name="Merlino G."/>
            <person name="Daffonchio D."/>
        </authorList>
    </citation>
    <scope>NUCLEOTIDE SEQUENCE [LARGE SCALE GENOMIC DNA]</scope>
    <source>
        <strain evidence="3 4">R1DC41</strain>
    </source>
</reference>
<sequence>MSKRIKGITIEIGSDTVGLQKALSDVNKKSTALRTELTDVERLLKFNPGNVEALAQKQKLLTEQVGATTEKLNQLKEAEKQVQDQFEKGKITEEQYRNFRREIEFTEGSLNSLNNKIKNMKEEQQNAEAATKTLGNLLRATGTDAEGLAKVVGDRIATAFKNGTASTKDLERAIDLMAKEALGADLDLEKLKKSLSSLDIGSSIKKVEKELKGLAKEAKNAEQEVFDLKVGIENVAGALVAGGGIAGTISQALDISTLERKIDISFEVPEASKNSIKQAVRDMEAYGVDAESALEGVRRQWALNKDASDDANRSVVNGASIIASNYAGIDFTELIQETNEISNSLKISNEESLGLVNSLLKMGFPPEQLDIIAEYGTQLEMAGYNAEEIQSLFAAGVETGTWNIDNLLDGLKEGRIRMAEFGDEVPKTTANLLKNTNISEQQLMKWGKSVAKGGKEGSKAMEEVSKALLGVEDETTKNLLGVQIFGTMWEDQGENILDTVLGASEQLSNLKDNQDSLNDSVTRMDADPLVQLKQAGADVKEALEPLLGVIAESAGAIGEWAKENPKLASTITAIAVAIGVLIGAAAAIAPIVTAVAAMGGATAAAGAVLAALTGPVGIAIAAVAALGFAAYKTSEELKKPALEIEGFGDKVSEETQKAVGSYLDLNDQATVAINQLAWSQQTVTEEMANNLTAIYGEMGDAILSEMKADHEAQLAETSNFFSRTSSLTEEEEAKILANLQANQEEQQAKVTEGQSRISEILTTSKDEKRAITEAEQMEIAAIQEEMKVTAVRVMSESEAEQEAILENLKTNATEITAQQAAEVVQNATKQKDDVVKEAEDQYNNAIAEIVRMRDESGVISEEQAKKLIEEAKKQRDGVIDGAEATHQKVVEEAKAQAGEHVSQVDWETGQVKSKWQVMKEDVGQKMSDMGDDISDKWDRALFITKIIGKEIKEEGIQKFVELRDGIKEKIESARDTISTVLAEIKGFFTNLVLKIPTPELPKLPKFNLETSSTEVLGKTITYPTGFGVEWYKKGGVFTKPIVFGNAGFGDVNEAIVPFEGPHADRIATLIADRMPRSQENTQNFHFYQHEISPSEVARKNKQALRELGMGL</sequence>
<feature type="transmembrane region" description="Helical" evidence="2">
    <location>
        <begin position="571"/>
        <end position="597"/>
    </location>
</feature>
<feature type="coiled-coil region" evidence="1">
    <location>
        <begin position="65"/>
        <end position="140"/>
    </location>
</feature>
<organism evidence="3 4">
    <name type="scientific">Mangrovibacillus cuniculi</name>
    <dbReference type="NCBI Taxonomy" id="2593652"/>
    <lineage>
        <taxon>Bacteria</taxon>
        <taxon>Bacillati</taxon>
        <taxon>Bacillota</taxon>
        <taxon>Bacilli</taxon>
        <taxon>Bacillales</taxon>
        <taxon>Bacillaceae</taxon>
        <taxon>Mangrovibacillus</taxon>
    </lineage>
</organism>
<evidence type="ECO:0000256" key="2">
    <source>
        <dbReference type="SAM" id="Phobius"/>
    </source>
</evidence>
<keyword evidence="4" id="KW-1185">Reference proteome</keyword>
<feature type="coiled-coil region" evidence="1">
    <location>
        <begin position="727"/>
        <end position="756"/>
    </location>
</feature>
<keyword evidence="1" id="KW-0175">Coiled coil</keyword>
<feature type="coiled-coil region" evidence="1">
    <location>
        <begin position="817"/>
        <end position="855"/>
    </location>
</feature>
<evidence type="ECO:0000313" key="4">
    <source>
        <dbReference type="Proteomes" id="UP000593626"/>
    </source>
</evidence>
<dbReference type="KEGG" id="mcui:G8O30_09075"/>
<proteinExistence type="predicted"/>
<dbReference type="RefSeq" id="WP_239671774.1">
    <property type="nucleotide sequence ID" value="NZ_CP049742.1"/>
</dbReference>
<feature type="transmembrane region" description="Helical" evidence="2">
    <location>
        <begin position="603"/>
        <end position="631"/>
    </location>
</feature>